<reference evidence="1 2" key="1">
    <citation type="submission" date="2020-08" db="EMBL/GenBank/DDBJ databases">
        <title>Genomic Encyclopedia of Type Strains, Phase IV (KMG-IV): sequencing the most valuable type-strain genomes for metagenomic binning, comparative biology and taxonomic classification.</title>
        <authorList>
            <person name="Goeker M."/>
        </authorList>
    </citation>
    <scope>NUCLEOTIDE SEQUENCE [LARGE SCALE GENOMIC DNA]</scope>
    <source>
        <strain evidence="1 2">DSM 27244</strain>
    </source>
</reference>
<evidence type="ECO:0000313" key="1">
    <source>
        <dbReference type="EMBL" id="MBB5698952.1"/>
    </source>
</evidence>
<accession>A0A7W9EI91</accession>
<evidence type="ECO:0000313" key="2">
    <source>
        <dbReference type="Proteomes" id="UP000557739"/>
    </source>
</evidence>
<dbReference type="AlphaFoldDB" id="A0A7W9EI91"/>
<dbReference type="Proteomes" id="UP000557739">
    <property type="component" value="Unassembled WGS sequence"/>
</dbReference>
<keyword evidence="1" id="KW-0282">Flagellum</keyword>
<proteinExistence type="predicted"/>
<sequence>MSFVLHRSDGALLATDRPIVKARDRGHLTDALALIERLRTESAAADTARETAEAEARRRGHEAGYAAGRTAFAEAIAALAAQASADRVQAETEVAALALTALRQIAGDLGDAAVMQGVALRAARAVVPQGPVAIEVAPAIAAEVEAGLARLDPGAEVTVRADPSLGERQCRVTGPDSRIIADLDRQIAGVAERWGVADES</sequence>
<protein>
    <submittedName>
        <fullName evidence="1">Flagellar biosynthesis/type III secretory pathway protein FliH</fullName>
    </submittedName>
</protein>
<keyword evidence="1" id="KW-0969">Cilium</keyword>
<gene>
    <name evidence="1" type="ORF">FHR19_002307</name>
</gene>
<keyword evidence="1" id="KW-0966">Cell projection</keyword>
<comment type="caution">
    <text evidence="1">The sequence shown here is derived from an EMBL/GenBank/DDBJ whole genome shotgun (WGS) entry which is preliminary data.</text>
</comment>
<name>A0A7W9EI91_9SPHN</name>
<organism evidence="1 2">
    <name type="scientific">Sphingomonas yantingensis</name>
    <dbReference type="NCBI Taxonomy" id="1241761"/>
    <lineage>
        <taxon>Bacteria</taxon>
        <taxon>Pseudomonadati</taxon>
        <taxon>Pseudomonadota</taxon>
        <taxon>Alphaproteobacteria</taxon>
        <taxon>Sphingomonadales</taxon>
        <taxon>Sphingomonadaceae</taxon>
        <taxon>Sphingomonas</taxon>
    </lineage>
</organism>
<dbReference type="RefSeq" id="WP_184028373.1">
    <property type="nucleotide sequence ID" value="NZ_JACIJJ010000003.1"/>
</dbReference>
<dbReference type="EMBL" id="JACIJJ010000003">
    <property type="protein sequence ID" value="MBB5698952.1"/>
    <property type="molecule type" value="Genomic_DNA"/>
</dbReference>
<keyword evidence="2" id="KW-1185">Reference proteome</keyword>